<dbReference type="PRINTS" id="PR00352">
    <property type="entry name" value="3FE4SFRDOXIN"/>
</dbReference>
<reference evidence="8 9" key="1">
    <citation type="submission" date="2021-03" db="EMBL/GenBank/DDBJ databases">
        <title>Genomic Encyclopedia of Type Strains, Phase IV (KMG-IV): sequencing the most valuable type-strain genomes for metagenomic binning, comparative biology and taxonomic classification.</title>
        <authorList>
            <person name="Goeker M."/>
        </authorList>
    </citation>
    <scope>NUCLEOTIDE SEQUENCE [LARGE SCALE GENOMIC DNA]</scope>
    <source>
        <strain evidence="8 9">DSM 24004</strain>
    </source>
</reference>
<dbReference type="RefSeq" id="WP_209510087.1">
    <property type="nucleotide sequence ID" value="NZ_JAGGKS010000001.1"/>
</dbReference>
<sequence length="63" mass="6886">MKASVDRQACIGCELCANICPEVFEMDEDQISTVIADPVPLEVEENAREADDSCPTNAINIEE</sequence>
<keyword evidence="4 6" id="KW-0408">Iron</keyword>
<evidence type="ECO:0000256" key="3">
    <source>
        <dbReference type="ARBA" id="ARBA00022982"/>
    </source>
</evidence>
<evidence type="ECO:0000313" key="8">
    <source>
        <dbReference type="EMBL" id="MBP1924316.1"/>
    </source>
</evidence>
<dbReference type="InterPro" id="IPR001080">
    <property type="entry name" value="3Fe4S_ferredoxin"/>
</dbReference>
<name>A0ABS4G9F6_9FIRM</name>
<evidence type="ECO:0000313" key="9">
    <source>
        <dbReference type="Proteomes" id="UP001519342"/>
    </source>
</evidence>
<comment type="caution">
    <text evidence="8">The sequence shown here is derived from an EMBL/GenBank/DDBJ whole genome shotgun (WGS) entry which is preliminary data.</text>
</comment>
<dbReference type="PANTHER" id="PTHR36923">
    <property type="entry name" value="FERREDOXIN"/>
    <property type="match status" value="1"/>
</dbReference>
<dbReference type="PANTHER" id="PTHR36923:SF3">
    <property type="entry name" value="FERREDOXIN"/>
    <property type="match status" value="1"/>
</dbReference>
<dbReference type="SUPFAM" id="SSF54862">
    <property type="entry name" value="4Fe-4S ferredoxins"/>
    <property type="match status" value="1"/>
</dbReference>
<dbReference type="Pfam" id="PF13370">
    <property type="entry name" value="Fer4_13"/>
    <property type="match status" value="1"/>
</dbReference>
<gene>
    <name evidence="8" type="ORF">J2Z76_000169</name>
</gene>
<keyword evidence="3 6" id="KW-0249">Electron transport</keyword>
<evidence type="ECO:0000256" key="2">
    <source>
        <dbReference type="ARBA" id="ARBA00022723"/>
    </source>
</evidence>
<dbReference type="Proteomes" id="UP001519342">
    <property type="component" value="Unassembled WGS sequence"/>
</dbReference>
<evidence type="ECO:0000259" key="7">
    <source>
        <dbReference type="PROSITE" id="PS51379"/>
    </source>
</evidence>
<accession>A0ABS4G9F6</accession>
<dbReference type="InterPro" id="IPR017900">
    <property type="entry name" value="4Fe4S_Fe_S_CS"/>
</dbReference>
<keyword evidence="2 6" id="KW-0479">Metal-binding</keyword>
<evidence type="ECO:0000256" key="5">
    <source>
        <dbReference type="ARBA" id="ARBA00023014"/>
    </source>
</evidence>
<evidence type="ECO:0000256" key="1">
    <source>
        <dbReference type="ARBA" id="ARBA00022448"/>
    </source>
</evidence>
<evidence type="ECO:0000256" key="4">
    <source>
        <dbReference type="ARBA" id="ARBA00023004"/>
    </source>
</evidence>
<dbReference type="EMBL" id="JAGGKS010000001">
    <property type="protein sequence ID" value="MBP1924316.1"/>
    <property type="molecule type" value="Genomic_DNA"/>
</dbReference>
<feature type="domain" description="4Fe-4S ferredoxin-type" evidence="7">
    <location>
        <begin position="1"/>
        <end position="29"/>
    </location>
</feature>
<proteinExistence type="predicted"/>
<keyword evidence="1 6" id="KW-0813">Transport</keyword>
<protein>
    <recommendedName>
        <fullName evidence="6">Ferredoxin</fullName>
    </recommendedName>
</protein>
<keyword evidence="9" id="KW-1185">Reference proteome</keyword>
<organism evidence="8 9">
    <name type="scientific">Sedimentibacter acidaminivorans</name>
    <dbReference type="NCBI Taxonomy" id="913099"/>
    <lineage>
        <taxon>Bacteria</taxon>
        <taxon>Bacillati</taxon>
        <taxon>Bacillota</taxon>
        <taxon>Tissierellia</taxon>
        <taxon>Sedimentibacter</taxon>
    </lineage>
</organism>
<keyword evidence="5 6" id="KW-0411">Iron-sulfur</keyword>
<dbReference type="PROSITE" id="PS51379">
    <property type="entry name" value="4FE4S_FER_2"/>
    <property type="match status" value="1"/>
</dbReference>
<comment type="function">
    <text evidence="6">Ferredoxins are iron-sulfur proteins that transfer electrons in a wide variety of metabolic reactions.</text>
</comment>
<dbReference type="InterPro" id="IPR017896">
    <property type="entry name" value="4Fe4S_Fe-S-bd"/>
</dbReference>
<dbReference type="InterPro" id="IPR051269">
    <property type="entry name" value="Fe-S_cluster_ET"/>
</dbReference>
<dbReference type="PROSITE" id="PS00198">
    <property type="entry name" value="4FE4S_FER_1"/>
    <property type="match status" value="1"/>
</dbReference>
<dbReference type="Gene3D" id="3.30.70.20">
    <property type="match status" value="1"/>
</dbReference>
<evidence type="ECO:0000256" key="6">
    <source>
        <dbReference type="RuleBase" id="RU368020"/>
    </source>
</evidence>